<proteinExistence type="predicted"/>
<dbReference type="AlphaFoldDB" id="A0AB39YQQ4"/>
<accession>A0AB39YQQ4</accession>
<organism evidence="1">
    <name type="scientific">Paenarthrobacter sp. AMU7</name>
    <dbReference type="NCBI Taxonomy" id="3162492"/>
    <lineage>
        <taxon>Bacteria</taxon>
        <taxon>Bacillati</taxon>
        <taxon>Actinomycetota</taxon>
        <taxon>Actinomycetes</taxon>
        <taxon>Micrococcales</taxon>
        <taxon>Micrococcaceae</taxon>
        <taxon>Paenarthrobacter</taxon>
    </lineage>
</organism>
<reference evidence="1" key="1">
    <citation type="submission" date="2024-07" db="EMBL/GenBank/DDBJ databases">
        <authorList>
            <person name="Li J."/>
            <person name="Wei H."/>
            <person name="Ma J."/>
        </authorList>
    </citation>
    <scope>NUCLEOTIDE SEQUENCE</scope>
    <source>
        <strain evidence="1">AMU7</strain>
    </source>
</reference>
<dbReference type="RefSeq" id="WP_369745791.1">
    <property type="nucleotide sequence ID" value="NZ_CP165735.1"/>
</dbReference>
<name>A0AB39YQQ4_9MICC</name>
<gene>
    <name evidence="1" type="ORF">ABQM86_01810</name>
</gene>
<dbReference type="EMBL" id="CP165735">
    <property type="protein sequence ID" value="XDV71951.1"/>
    <property type="molecule type" value="Genomic_DNA"/>
</dbReference>
<evidence type="ECO:0000313" key="1">
    <source>
        <dbReference type="EMBL" id="XDV71951.1"/>
    </source>
</evidence>
<sequence>MLFTDIGALLPGKPAPVIGPDSQSVVEQGRIAALKVLHRITRGDTQEATFGAQGLIRGISSAGQSVGGAVVERNLHRRIKDPHAEPPHLNN</sequence>
<protein>
    <submittedName>
        <fullName evidence="1">Uncharacterized protein</fullName>
    </submittedName>
</protein>